<protein>
    <recommendedName>
        <fullName evidence="1">EB domain-containing protein</fullName>
    </recommendedName>
</protein>
<feature type="domain" description="EB" evidence="1">
    <location>
        <begin position="46"/>
        <end position="102"/>
    </location>
</feature>
<gene>
    <name evidence="2" type="ORF">CYNAS_LOCUS3844</name>
</gene>
<name>A0AA36GJC8_CYLNA</name>
<proteinExistence type="predicted"/>
<dbReference type="PANTHER" id="PTHR45985">
    <property type="match status" value="1"/>
</dbReference>
<dbReference type="InterPro" id="IPR009030">
    <property type="entry name" value="Growth_fac_rcpt_cys_sf"/>
</dbReference>
<sequence>MFPGSRGCLYNLQCSEAFPEATCIQQTCTCPSHLPAAVDGTCAERCVAGEVYSSTAGQCIPVVNPNELCFYSSQCQAVEHTMTCDSGFCRCPNGLVFAGTQCSQSCPIGYMANNKGICTRGCQGNQIEVGGECLNHAVAGQPCRVQAQCVGGSSCLRGRCACAQGTIFNGSICIYGTTVPTVG</sequence>
<comment type="caution">
    <text evidence="2">The sequence shown here is derived from an EMBL/GenBank/DDBJ whole genome shotgun (WGS) entry which is preliminary data.</text>
</comment>
<feature type="domain" description="EB" evidence="1">
    <location>
        <begin position="122"/>
        <end position="173"/>
    </location>
</feature>
<evidence type="ECO:0000259" key="1">
    <source>
        <dbReference type="Pfam" id="PF01683"/>
    </source>
</evidence>
<reference evidence="2" key="1">
    <citation type="submission" date="2023-07" db="EMBL/GenBank/DDBJ databases">
        <authorList>
            <consortium name="CYATHOMIX"/>
        </authorList>
    </citation>
    <scope>NUCLEOTIDE SEQUENCE</scope>
    <source>
        <strain evidence="2">N/A</strain>
    </source>
</reference>
<accession>A0AA36GJC8</accession>
<dbReference type="InterPro" id="IPR052740">
    <property type="entry name" value="CE4"/>
</dbReference>
<dbReference type="Pfam" id="PF01683">
    <property type="entry name" value="EB"/>
    <property type="match status" value="2"/>
</dbReference>
<dbReference type="Proteomes" id="UP001176961">
    <property type="component" value="Unassembled WGS sequence"/>
</dbReference>
<evidence type="ECO:0000313" key="3">
    <source>
        <dbReference type="Proteomes" id="UP001176961"/>
    </source>
</evidence>
<dbReference type="AlphaFoldDB" id="A0AA36GJC8"/>
<dbReference type="InterPro" id="IPR006149">
    <property type="entry name" value="EB_dom"/>
</dbReference>
<dbReference type="EMBL" id="CATQJL010000001">
    <property type="protein sequence ID" value="CAJ0591861.1"/>
    <property type="molecule type" value="Genomic_DNA"/>
</dbReference>
<dbReference type="PANTHER" id="PTHR45985:SF3">
    <property type="entry name" value="CHITIN DEACETYLASE-LIKE 4"/>
    <property type="match status" value="1"/>
</dbReference>
<evidence type="ECO:0000313" key="2">
    <source>
        <dbReference type="EMBL" id="CAJ0591861.1"/>
    </source>
</evidence>
<keyword evidence="3" id="KW-1185">Reference proteome</keyword>
<dbReference type="SUPFAM" id="SSF57184">
    <property type="entry name" value="Growth factor receptor domain"/>
    <property type="match status" value="1"/>
</dbReference>
<organism evidence="2 3">
    <name type="scientific">Cylicocyclus nassatus</name>
    <name type="common">Nematode worm</name>
    <dbReference type="NCBI Taxonomy" id="53992"/>
    <lineage>
        <taxon>Eukaryota</taxon>
        <taxon>Metazoa</taxon>
        <taxon>Ecdysozoa</taxon>
        <taxon>Nematoda</taxon>
        <taxon>Chromadorea</taxon>
        <taxon>Rhabditida</taxon>
        <taxon>Rhabditina</taxon>
        <taxon>Rhabditomorpha</taxon>
        <taxon>Strongyloidea</taxon>
        <taxon>Strongylidae</taxon>
        <taxon>Cylicocyclus</taxon>
    </lineage>
</organism>